<dbReference type="InterPro" id="IPR012093">
    <property type="entry name" value="Pirin"/>
</dbReference>
<dbReference type="InterPro" id="IPR011051">
    <property type="entry name" value="RmlC_Cupin_sf"/>
</dbReference>
<evidence type="ECO:0000313" key="4">
    <source>
        <dbReference type="EMBL" id="BBH22907.1"/>
    </source>
</evidence>
<dbReference type="Pfam" id="PF02678">
    <property type="entry name" value="Pirin"/>
    <property type="match status" value="1"/>
</dbReference>
<dbReference type="CDD" id="cd02910">
    <property type="entry name" value="cupin_Yhhw_N"/>
    <property type="match status" value="1"/>
</dbReference>
<name>A0A3G9IVM4_9BACL</name>
<keyword evidence="4" id="KW-0560">Oxidoreductase</keyword>
<dbReference type="KEGG" id="pbk:Back11_42520"/>
<accession>A0A3G9IVM4</accession>
<feature type="binding site" evidence="2">
    <location>
        <position position="57"/>
    </location>
    <ligand>
        <name>Fe cation</name>
        <dbReference type="ChEBI" id="CHEBI:24875"/>
    </ligand>
</feature>
<keyword evidence="4" id="KW-0223">Dioxygenase</keyword>
<dbReference type="SUPFAM" id="SSF51182">
    <property type="entry name" value="RmlC-like cupins"/>
    <property type="match status" value="1"/>
</dbReference>
<dbReference type="GO" id="GO:0051213">
    <property type="term" value="F:dioxygenase activity"/>
    <property type="evidence" value="ECO:0007669"/>
    <property type="project" value="UniProtKB-KW"/>
</dbReference>
<comment type="cofactor">
    <cofactor evidence="2">
        <name>Fe cation</name>
        <dbReference type="ChEBI" id="CHEBI:24875"/>
    </cofactor>
    <text evidence="2">Binds 1 Fe cation per subunit.</text>
</comment>
<evidence type="ECO:0000256" key="1">
    <source>
        <dbReference type="ARBA" id="ARBA00008416"/>
    </source>
</evidence>
<dbReference type="Gene3D" id="2.60.120.10">
    <property type="entry name" value="Jelly Rolls"/>
    <property type="match status" value="2"/>
</dbReference>
<dbReference type="OrthoDB" id="321327at2"/>
<dbReference type="RefSeq" id="WP_125661748.1">
    <property type="nucleotide sequence ID" value="NZ_AP019308.1"/>
</dbReference>
<keyword evidence="2" id="KW-0408">Iron</keyword>
<evidence type="ECO:0000256" key="2">
    <source>
        <dbReference type="PIRSR" id="PIRSR006232-1"/>
    </source>
</evidence>
<sequence>MIKLYPADSRYSADHGWLQANFSFSFGGYNDPSNMNFGPLRVFNDDFIQPQEGFGTHPHRDMEIVTVALKGQLQHEDNTGGKEILRPGEVQRMTAGTGILHSEINSSPDEVANTLQLWFLPSEKGLTPSYEQKAYDQNAMKNQLLPVISSRMQADNVTFIHQDLTLYLSELEAGNSLVFNQESGRRIYLFVIEGSVTLNKESELNKRDTARITDVTKLEIQSSEGSTFMLIDLP</sequence>
<dbReference type="EMBL" id="AP019308">
    <property type="protein sequence ID" value="BBH22907.1"/>
    <property type="molecule type" value="Genomic_DNA"/>
</dbReference>
<dbReference type="AlphaFoldDB" id="A0A3G9IVM4"/>
<dbReference type="GO" id="GO:0046872">
    <property type="term" value="F:metal ion binding"/>
    <property type="evidence" value="ECO:0007669"/>
    <property type="project" value="UniProtKB-KW"/>
</dbReference>
<organism evidence="4 5">
    <name type="scientific">Paenibacillus baekrokdamisoli</name>
    <dbReference type="NCBI Taxonomy" id="1712516"/>
    <lineage>
        <taxon>Bacteria</taxon>
        <taxon>Bacillati</taxon>
        <taxon>Bacillota</taxon>
        <taxon>Bacilli</taxon>
        <taxon>Bacillales</taxon>
        <taxon>Paenibacillaceae</taxon>
        <taxon>Paenibacillus</taxon>
    </lineage>
</organism>
<dbReference type="Proteomes" id="UP000275368">
    <property type="component" value="Chromosome"/>
</dbReference>
<dbReference type="InterPro" id="IPR014710">
    <property type="entry name" value="RmlC-like_jellyroll"/>
</dbReference>
<dbReference type="PIRSF" id="PIRSF006232">
    <property type="entry name" value="Pirin"/>
    <property type="match status" value="1"/>
</dbReference>
<reference evidence="4 5" key="1">
    <citation type="submission" date="2018-11" db="EMBL/GenBank/DDBJ databases">
        <title>Complete genome sequence of Paenibacillus baekrokdamisoli strain KCTC 33723.</title>
        <authorList>
            <person name="Kang S.W."/>
            <person name="Lee K.C."/>
            <person name="Kim K.K."/>
            <person name="Kim J.S."/>
            <person name="Kim D.S."/>
            <person name="Ko S.H."/>
            <person name="Yang S.H."/>
            <person name="Lee J.S."/>
        </authorList>
    </citation>
    <scope>NUCLEOTIDE SEQUENCE [LARGE SCALE GENOMIC DNA]</scope>
    <source>
        <strain evidence="4 5">KCTC 33723</strain>
    </source>
</reference>
<feature type="binding site" evidence="2">
    <location>
        <position position="59"/>
    </location>
    <ligand>
        <name>Fe cation</name>
        <dbReference type="ChEBI" id="CHEBI:24875"/>
    </ligand>
</feature>
<keyword evidence="5" id="KW-1185">Reference proteome</keyword>
<proteinExistence type="inferred from homology"/>
<evidence type="ECO:0000313" key="5">
    <source>
        <dbReference type="Proteomes" id="UP000275368"/>
    </source>
</evidence>
<dbReference type="Pfam" id="PF17954">
    <property type="entry name" value="Pirin_C_2"/>
    <property type="match status" value="1"/>
</dbReference>
<comment type="similarity">
    <text evidence="1 3">Belongs to the pirin family.</text>
</comment>
<keyword evidence="2" id="KW-0479">Metal-binding</keyword>
<protein>
    <submittedName>
        <fullName evidence="4">Quercetin 2,3-dioxygenase</fullName>
    </submittedName>
</protein>
<dbReference type="PANTHER" id="PTHR43212">
    <property type="entry name" value="QUERCETIN 2,3-DIOXYGENASE"/>
    <property type="match status" value="1"/>
</dbReference>
<dbReference type="InterPro" id="IPR003829">
    <property type="entry name" value="Pirin_N_dom"/>
</dbReference>
<feature type="binding site" evidence="2">
    <location>
        <position position="101"/>
    </location>
    <ligand>
        <name>Fe cation</name>
        <dbReference type="ChEBI" id="CHEBI:24875"/>
    </ligand>
</feature>
<dbReference type="PANTHER" id="PTHR43212:SF3">
    <property type="entry name" value="QUERCETIN 2,3-DIOXYGENASE"/>
    <property type="match status" value="1"/>
</dbReference>
<dbReference type="InterPro" id="IPR041602">
    <property type="entry name" value="Quercetinase_C"/>
</dbReference>
<evidence type="ECO:0000256" key="3">
    <source>
        <dbReference type="RuleBase" id="RU003457"/>
    </source>
</evidence>
<gene>
    <name evidence="4" type="ORF">Back11_42520</name>
</gene>
<feature type="binding site" evidence="2">
    <location>
        <position position="103"/>
    </location>
    <ligand>
        <name>Fe cation</name>
        <dbReference type="ChEBI" id="CHEBI:24875"/>
    </ligand>
</feature>